<sequence>MGKVHGGLARAGKVRAQTKKEPKQESKKKPCGRAKKRMLYNKRFANKVEGFGRARGPNSMAARMEAQTKAKTA</sequence>
<dbReference type="GO" id="GO:0006412">
    <property type="term" value="P:translation"/>
    <property type="evidence" value="ECO:0007669"/>
    <property type="project" value="InterPro"/>
</dbReference>
<dbReference type="EMBL" id="GEVI01024673">
    <property type="protein sequence ID" value="JAU07647.1"/>
    <property type="molecule type" value="Transcribed_RNA"/>
</dbReference>
<keyword evidence="2 3" id="KW-0687">Ribonucleoprotein</keyword>
<dbReference type="GO" id="GO:0022627">
    <property type="term" value="C:cytosolic small ribosomal subunit"/>
    <property type="evidence" value="ECO:0007669"/>
    <property type="project" value="TreeGrafter"/>
</dbReference>
<evidence type="ECO:0000313" key="6">
    <source>
        <dbReference type="EMBL" id="JAU93013.1"/>
    </source>
</evidence>
<name>A0A1J3CLI7_NOCCA</name>
<accession>A0A1J3CLI7</accession>
<dbReference type="GO" id="GO:0003735">
    <property type="term" value="F:structural constituent of ribosome"/>
    <property type="evidence" value="ECO:0007669"/>
    <property type="project" value="UniProtKB-UniRule"/>
</dbReference>
<evidence type="ECO:0000256" key="4">
    <source>
        <dbReference type="SAM" id="MobiDB-lite"/>
    </source>
</evidence>
<dbReference type="Pfam" id="PF04758">
    <property type="entry name" value="Ribosomal_S30"/>
    <property type="match status" value="1"/>
</dbReference>
<comment type="similarity">
    <text evidence="3">Belongs to the eukaryotic ribosomal protein eS30 family.</text>
</comment>
<dbReference type="InterPro" id="IPR006846">
    <property type="entry name" value="Ribosomal_eS30"/>
</dbReference>
<proteinExistence type="inferred from homology"/>
<protein>
    <recommendedName>
        <fullName evidence="3">40S ribosomal protein S30</fullName>
    </recommendedName>
</protein>
<dbReference type="PANTHER" id="PTHR12650">
    <property type="entry name" value="40S RIBOSOMAL PROTEIN S30/UBIQUITIN-LIKE PROTEIN FUBI"/>
    <property type="match status" value="1"/>
</dbReference>
<dbReference type="AlphaFoldDB" id="A0A1J3CLI7"/>
<feature type="region of interest" description="Disordered" evidence="4">
    <location>
        <begin position="1"/>
        <end position="35"/>
    </location>
</feature>
<gene>
    <name evidence="5" type="ORF">GA_TR21334_c0_g1_i1_g.70579</name>
    <name evidence="6" type="ORF">MP_TR9765_c0_g1_i1_g.29491</name>
</gene>
<feature type="region of interest" description="Disordered" evidence="4">
    <location>
        <begin position="50"/>
        <end position="73"/>
    </location>
</feature>
<evidence type="ECO:0000256" key="3">
    <source>
        <dbReference type="RuleBase" id="RU364011"/>
    </source>
</evidence>
<evidence type="ECO:0000256" key="2">
    <source>
        <dbReference type="ARBA" id="ARBA00023274"/>
    </source>
</evidence>
<keyword evidence="1 3" id="KW-0689">Ribosomal protein</keyword>
<dbReference type="PANTHER" id="PTHR12650:SF15">
    <property type="entry name" value="RIBOSOMAL PROTEIN S30, ISOFORM A"/>
    <property type="match status" value="1"/>
</dbReference>
<evidence type="ECO:0000313" key="5">
    <source>
        <dbReference type="EMBL" id="JAU07647.1"/>
    </source>
</evidence>
<dbReference type="EMBL" id="GEVM01012925">
    <property type="protein sequence ID" value="JAU93013.1"/>
    <property type="molecule type" value="Transcribed_RNA"/>
</dbReference>
<feature type="compositionally biased region" description="Basic and acidic residues" evidence="4">
    <location>
        <begin position="18"/>
        <end position="28"/>
    </location>
</feature>
<reference evidence="5" key="1">
    <citation type="submission" date="2016-07" db="EMBL/GenBank/DDBJ databases">
        <title>De novo transcriptome assembly of four accessions of the metal hyperaccumulator plant Noccaea caerulescens.</title>
        <authorList>
            <person name="Blande D."/>
            <person name="Halimaa P."/>
            <person name="Tervahauta A.I."/>
            <person name="Aarts M.G."/>
            <person name="Karenlampi S.O."/>
        </authorList>
    </citation>
    <scope>NUCLEOTIDE SEQUENCE</scope>
</reference>
<organism evidence="5">
    <name type="scientific">Noccaea caerulescens</name>
    <name type="common">Alpine penny-cress</name>
    <name type="synonym">Thlaspi caerulescens</name>
    <dbReference type="NCBI Taxonomy" id="107243"/>
    <lineage>
        <taxon>Eukaryota</taxon>
        <taxon>Viridiplantae</taxon>
        <taxon>Streptophyta</taxon>
        <taxon>Embryophyta</taxon>
        <taxon>Tracheophyta</taxon>
        <taxon>Spermatophyta</taxon>
        <taxon>Magnoliopsida</taxon>
        <taxon>eudicotyledons</taxon>
        <taxon>Gunneridae</taxon>
        <taxon>Pentapetalae</taxon>
        <taxon>rosids</taxon>
        <taxon>malvids</taxon>
        <taxon>Brassicales</taxon>
        <taxon>Brassicaceae</taxon>
        <taxon>Coluteocarpeae</taxon>
        <taxon>Noccaea</taxon>
    </lineage>
</organism>
<evidence type="ECO:0000256" key="1">
    <source>
        <dbReference type="ARBA" id="ARBA00022980"/>
    </source>
</evidence>